<sequence>MDVEQRARELLAAELRGKGRLTLANDVVSGDEDDSAAIRAIIAALTPPEGYVVVPVEMTDEMVKAVYPLHYFTYLGPELRENWRRMLAARPEVNP</sequence>
<name>A0A246L3D8_9GAMM</name>
<dbReference type="EMBL" id="NIXP01000006">
    <property type="protein sequence ID" value="OWR35518.1"/>
    <property type="molecule type" value="Genomic_DNA"/>
</dbReference>
<comment type="caution">
    <text evidence="1">The sequence shown here is derived from an EMBL/GenBank/DDBJ whole genome shotgun (WGS) entry which is preliminary data.</text>
</comment>
<reference evidence="1 2" key="1">
    <citation type="submission" date="2017-06" db="EMBL/GenBank/DDBJ databases">
        <authorList>
            <person name="Kim H.J."/>
            <person name="Triplett B.A."/>
        </authorList>
    </citation>
    <scope>NUCLEOTIDE SEQUENCE [LARGE SCALE GENOMIC DNA]</scope>
    <source>
        <strain evidence="1 2">S18795</strain>
    </source>
</reference>
<accession>A0A246L3D8</accession>
<evidence type="ECO:0000313" key="1">
    <source>
        <dbReference type="EMBL" id="OWR35518.1"/>
    </source>
</evidence>
<dbReference type="Proteomes" id="UP000197904">
    <property type="component" value="Unassembled WGS sequence"/>
</dbReference>
<gene>
    <name evidence="1" type="ORF">CEE55_01600</name>
</gene>
<organism evidence="1 2">
    <name type="scientific">Stenotrophomonas pavanii</name>
    <dbReference type="NCBI Taxonomy" id="487698"/>
    <lineage>
        <taxon>Bacteria</taxon>
        <taxon>Pseudomonadati</taxon>
        <taxon>Pseudomonadota</taxon>
        <taxon>Gammaproteobacteria</taxon>
        <taxon>Lysobacterales</taxon>
        <taxon>Lysobacteraceae</taxon>
        <taxon>Stenotrophomonas</taxon>
    </lineage>
</organism>
<dbReference type="RefSeq" id="WP_088475809.1">
    <property type="nucleotide sequence ID" value="NZ_NIXP01000006.1"/>
</dbReference>
<protein>
    <submittedName>
        <fullName evidence="1">Uncharacterized protein</fullName>
    </submittedName>
</protein>
<proteinExistence type="predicted"/>
<evidence type="ECO:0000313" key="2">
    <source>
        <dbReference type="Proteomes" id="UP000197904"/>
    </source>
</evidence>
<dbReference type="AlphaFoldDB" id="A0A246L3D8"/>